<evidence type="ECO:0000313" key="3">
    <source>
        <dbReference type="EMBL" id="GAA4038620.1"/>
    </source>
</evidence>
<dbReference type="InterPro" id="IPR036291">
    <property type="entry name" value="NAD(P)-bd_dom_sf"/>
</dbReference>
<dbReference type="CDD" id="cd05289">
    <property type="entry name" value="MDR_like_2"/>
    <property type="match status" value="1"/>
</dbReference>
<comment type="caution">
    <text evidence="3">The sequence shown here is derived from an EMBL/GenBank/DDBJ whole genome shotgun (WGS) entry which is preliminary data.</text>
</comment>
<dbReference type="InterPro" id="IPR050700">
    <property type="entry name" value="YIM1/Zinc_Alcohol_DH_Fams"/>
</dbReference>
<dbReference type="Pfam" id="PF08240">
    <property type="entry name" value="ADH_N"/>
    <property type="match status" value="1"/>
</dbReference>
<dbReference type="Proteomes" id="UP001499984">
    <property type="component" value="Unassembled WGS sequence"/>
</dbReference>
<keyword evidence="4" id="KW-1185">Reference proteome</keyword>
<dbReference type="PANTHER" id="PTHR11695:SF294">
    <property type="entry name" value="RETICULON-4-INTERACTING PROTEIN 1, MITOCHONDRIAL"/>
    <property type="match status" value="1"/>
</dbReference>
<dbReference type="EMBL" id="BAAAZY010000001">
    <property type="protein sequence ID" value="GAA4038620.1"/>
    <property type="molecule type" value="Genomic_DNA"/>
</dbReference>
<reference evidence="4" key="1">
    <citation type="journal article" date="2019" name="Int. J. Syst. Evol. Microbiol.">
        <title>The Global Catalogue of Microorganisms (GCM) 10K type strain sequencing project: providing services to taxonomists for standard genome sequencing and annotation.</title>
        <authorList>
            <consortium name="The Broad Institute Genomics Platform"/>
            <consortium name="The Broad Institute Genome Sequencing Center for Infectious Disease"/>
            <person name="Wu L."/>
            <person name="Ma J."/>
        </authorList>
    </citation>
    <scope>NUCLEOTIDE SEQUENCE [LARGE SCALE GENOMIC DNA]</scope>
    <source>
        <strain evidence="4">JCM 16925</strain>
    </source>
</reference>
<name>A0ABP7UA91_9ACTN</name>
<dbReference type="InterPro" id="IPR020843">
    <property type="entry name" value="ER"/>
</dbReference>
<dbReference type="InterPro" id="IPR002364">
    <property type="entry name" value="Quin_OxRdtase/zeta-crystal_CS"/>
</dbReference>
<dbReference type="SUPFAM" id="SSF51735">
    <property type="entry name" value="NAD(P)-binding Rossmann-fold domains"/>
    <property type="match status" value="1"/>
</dbReference>
<dbReference type="Gene3D" id="3.90.180.10">
    <property type="entry name" value="Medium-chain alcohol dehydrogenases, catalytic domain"/>
    <property type="match status" value="1"/>
</dbReference>
<accession>A0ABP7UA91</accession>
<proteinExistence type="predicted"/>
<protein>
    <submittedName>
        <fullName evidence="3">NADP-dependent oxidoreductase</fullName>
    </submittedName>
</protein>
<evidence type="ECO:0000313" key="4">
    <source>
        <dbReference type="Proteomes" id="UP001499984"/>
    </source>
</evidence>
<dbReference type="Pfam" id="PF13602">
    <property type="entry name" value="ADH_zinc_N_2"/>
    <property type="match status" value="1"/>
</dbReference>
<dbReference type="PANTHER" id="PTHR11695">
    <property type="entry name" value="ALCOHOL DEHYDROGENASE RELATED"/>
    <property type="match status" value="1"/>
</dbReference>
<dbReference type="SMART" id="SM00829">
    <property type="entry name" value="PKS_ER"/>
    <property type="match status" value="1"/>
</dbReference>
<feature type="domain" description="Enoyl reductase (ER)" evidence="2">
    <location>
        <begin position="10"/>
        <end position="305"/>
    </location>
</feature>
<sequence>MKGISYSRYGGPEELAYGDVRDPRVGPDSVLVKVRAAAVNPVDWKCREGYMDRLLEPAFPVVPGWDVSGVVVQPGVSVTEFGVGDEVIGYVREDFLSRGTFAEYVAAPVRTLARKPRNLTWEEAAGLPLVGLTAYQVLFKVLQVRRDETVLVHAAAGGVGSIAVQLARHLGARVIGTASGHNHDFVRGLGGEPVEYGDGLVDRVRGLAPEGVDAAFDTVGGDALKASANLLAPEGRLVSIADPDVFDYGGRYYFVRPDAADLLRLSELAEEGVVSVHVSETFPLERAADAHRLNQEGRTRGKIVVTVDWETEETAAPAGLWQGGGAAARGDAGLG</sequence>
<evidence type="ECO:0000256" key="1">
    <source>
        <dbReference type="ARBA" id="ARBA00023002"/>
    </source>
</evidence>
<dbReference type="InterPro" id="IPR011032">
    <property type="entry name" value="GroES-like_sf"/>
</dbReference>
<keyword evidence="1" id="KW-0560">Oxidoreductase</keyword>
<gene>
    <name evidence="3" type="ORF">GCM10022233_03750</name>
</gene>
<dbReference type="PROSITE" id="PS01162">
    <property type="entry name" value="QOR_ZETA_CRYSTAL"/>
    <property type="match status" value="1"/>
</dbReference>
<dbReference type="InterPro" id="IPR013154">
    <property type="entry name" value="ADH-like_N"/>
</dbReference>
<organism evidence="3 4">
    <name type="scientific">Streptomyces shaanxiensis</name>
    <dbReference type="NCBI Taxonomy" id="653357"/>
    <lineage>
        <taxon>Bacteria</taxon>
        <taxon>Bacillati</taxon>
        <taxon>Actinomycetota</taxon>
        <taxon>Actinomycetes</taxon>
        <taxon>Kitasatosporales</taxon>
        <taxon>Streptomycetaceae</taxon>
        <taxon>Streptomyces</taxon>
    </lineage>
</organism>
<dbReference type="Gene3D" id="3.40.50.720">
    <property type="entry name" value="NAD(P)-binding Rossmann-like Domain"/>
    <property type="match status" value="1"/>
</dbReference>
<dbReference type="SUPFAM" id="SSF50129">
    <property type="entry name" value="GroES-like"/>
    <property type="match status" value="1"/>
</dbReference>
<evidence type="ECO:0000259" key="2">
    <source>
        <dbReference type="SMART" id="SM00829"/>
    </source>
</evidence>
<dbReference type="RefSeq" id="WP_345008283.1">
    <property type="nucleotide sequence ID" value="NZ_BAAAZY010000001.1"/>
</dbReference>